<dbReference type="HOGENOM" id="CLU_3025564_0_0_9"/>
<evidence type="ECO:0000256" key="1">
    <source>
        <dbReference type="SAM" id="Phobius"/>
    </source>
</evidence>
<keyword evidence="3" id="KW-1185">Reference proteome</keyword>
<evidence type="ECO:0000313" key="3">
    <source>
        <dbReference type="Proteomes" id="UP000004619"/>
    </source>
</evidence>
<dbReference type="EMBL" id="ACOP02000008">
    <property type="protein sequence ID" value="EEU97882.1"/>
    <property type="molecule type" value="Genomic_DNA"/>
</dbReference>
<accession>C7H2G9</accession>
<sequence>MNCFDCTGSCPVCKGAVRGKICPMTALGKFFVQKACFLPGSMVILFGSIVLYCAL</sequence>
<evidence type="ECO:0000313" key="2">
    <source>
        <dbReference type="EMBL" id="EEU97882.1"/>
    </source>
</evidence>
<feature type="transmembrane region" description="Helical" evidence="1">
    <location>
        <begin position="37"/>
        <end position="54"/>
    </location>
</feature>
<keyword evidence="1" id="KW-0812">Transmembrane</keyword>
<dbReference type="AlphaFoldDB" id="C7H2G9"/>
<comment type="caution">
    <text evidence="2">The sequence shown here is derived from an EMBL/GenBank/DDBJ whole genome shotgun (WGS) entry which is preliminary data.</text>
</comment>
<organism evidence="2 3">
    <name type="scientific">Faecalibacterium duncaniae (strain DSM 17677 / JCM 31915 / A2-165)</name>
    <name type="common">Faecalibacterium prausnitzii</name>
    <dbReference type="NCBI Taxonomy" id="411483"/>
    <lineage>
        <taxon>Bacteria</taxon>
        <taxon>Bacillati</taxon>
        <taxon>Bacillota</taxon>
        <taxon>Clostridia</taxon>
        <taxon>Eubacteriales</taxon>
        <taxon>Oscillospiraceae</taxon>
        <taxon>Faecalibacterium</taxon>
    </lineage>
</organism>
<proteinExistence type="predicted"/>
<dbReference type="Proteomes" id="UP000004619">
    <property type="component" value="Unassembled WGS sequence"/>
</dbReference>
<reference evidence="2" key="1">
    <citation type="submission" date="2009-08" db="EMBL/GenBank/DDBJ databases">
        <authorList>
            <person name="Weinstock G."/>
            <person name="Sodergren E."/>
            <person name="Clifton S."/>
            <person name="Fulton L."/>
            <person name="Fulton B."/>
            <person name="Courtney L."/>
            <person name="Fronick C."/>
            <person name="Harrison M."/>
            <person name="Strong C."/>
            <person name="Farmer C."/>
            <person name="Delahaunty K."/>
            <person name="Markovic C."/>
            <person name="Hall O."/>
            <person name="Minx P."/>
            <person name="Tomlinson C."/>
            <person name="Mitreva M."/>
            <person name="Nelson J."/>
            <person name="Hou S."/>
            <person name="Wollam A."/>
            <person name="Pepin K.H."/>
            <person name="Johnson M."/>
            <person name="Bhonagiri V."/>
            <person name="Nash W.E."/>
            <person name="Warren W."/>
            <person name="Chinwalla A."/>
            <person name="Mardis E.R."/>
            <person name="Wilson R.K."/>
        </authorList>
    </citation>
    <scope>NUCLEOTIDE SEQUENCE [LARGE SCALE GENOMIC DNA]</scope>
    <source>
        <strain evidence="2">A2-165</strain>
    </source>
</reference>
<dbReference type="PATRIC" id="fig|411483.3.peg.380"/>
<dbReference type="STRING" id="411483.FAEPRAA2165_00467"/>
<protein>
    <submittedName>
        <fullName evidence="2">Uncharacterized protein</fullName>
    </submittedName>
</protein>
<keyword evidence="1" id="KW-0472">Membrane</keyword>
<name>C7H2G9_FAED2</name>
<keyword evidence="1" id="KW-1133">Transmembrane helix</keyword>
<gene>
    <name evidence="2" type="ORF">FAEPRAA2165_00467</name>
</gene>